<organism evidence="1 2">
    <name type="scientific">Halosquirtibacter laminarini</name>
    <dbReference type="NCBI Taxonomy" id="3374600"/>
    <lineage>
        <taxon>Bacteria</taxon>
        <taxon>Pseudomonadati</taxon>
        <taxon>Bacteroidota</taxon>
        <taxon>Bacteroidia</taxon>
        <taxon>Marinilabiliales</taxon>
        <taxon>Prolixibacteraceae</taxon>
        <taxon>Halosquirtibacter</taxon>
    </lineage>
</organism>
<name>A0AC61NCX6_9BACT</name>
<sequence length="294" mass="32995">MEYNKERTVSLAGFISIIGNIILFAVKYWAGIVSGSIAIIADAWHTLSDSISSIFVILGAKVAAKPADEEHPFGHGRFEHITSIIIGMMLAAIGFEFIIESIKKLSDGGTTEYGMVAKVVTVVSILGKELMAQMSFFLGKKVNSRVLKADGWHHRSDALTSIIILVGIFFSGYFWWIDGVLGILVALMIFYTSYSIIKEETNALLGEVPDKAVVARIKTIAAEETKREVFMHHFHIHQYGDHTEITCHIKLPANSSLFYTHKVCNKIERRVLSELNMEMTIHPEPMEEKEYDWL</sequence>
<protein>
    <submittedName>
        <fullName evidence="1">Cation diffusion facilitator family transporter</fullName>
    </submittedName>
</protein>
<keyword evidence="2" id="KW-1185">Reference proteome</keyword>
<dbReference type="Proteomes" id="UP000826212">
    <property type="component" value="Chromosome"/>
</dbReference>
<evidence type="ECO:0000313" key="2">
    <source>
        <dbReference type="Proteomes" id="UP000826212"/>
    </source>
</evidence>
<accession>A0AC61NCX6</accession>
<reference evidence="1" key="1">
    <citation type="submission" date="2021-08" db="EMBL/GenBank/DDBJ databases">
        <title>Novel anaerobic bacterium isolated from sea squirt in East Sea, Republic of Korea.</title>
        <authorList>
            <person name="Nguyen T.H."/>
            <person name="Li Z."/>
            <person name="Lee Y.-J."/>
            <person name="Ko J."/>
            <person name="Kim S.-G."/>
        </authorList>
    </citation>
    <scope>NUCLEOTIDE SEQUENCE</scope>
    <source>
        <strain evidence="1">KCTC 25031</strain>
    </source>
</reference>
<proteinExistence type="predicted"/>
<evidence type="ECO:0000313" key="1">
    <source>
        <dbReference type="EMBL" id="QZE13373.1"/>
    </source>
</evidence>
<dbReference type="EMBL" id="CP081303">
    <property type="protein sequence ID" value="QZE13373.1"/>
    <property type="molecule type" value="Genomic_DNA"/>
</dbReference>
<gene>
    <name evidence="1" type="ORF">K4L44_12350</name>
</gene>